<dbReference type="Proteomes" id="UP000265520">
    <property type="component" value="Unassembled WGS sequence"/>
</dbReference>
<keyword evidence="3" id="KW-1185">Reference proteome</keyword>
<protein>
    <submittedName>
        <fullName evidence="2">Uncharacterized protein</fullName>
    </submittedName>
</protein>
<sequence length="156" mass="18003">MRGFYSRSISKPRYQHFHDQNWSNHSARDHARFGRSRSRYNDERYCRSGRHGINAYAPRSAARHKHHRTRSVSAPGRRQQVSYGLHTSRYRDRRMEELDRLVFGGGKRMHVNDAVCSGGKKQVVNDEGGWQHVDDDGGNLLGGEQKQHVCEKEDGG</sequence>
<evidence type="ECO:0000313" key="2">
    <source>
        <dbReference type="EMBL" id="MCI24687.1"/>
    </source>
</evidence>
<evidence type="ECO:0000313" key="3">
    <source>
        <dbReference type="Proteomes" id="UP000265520"/>
    </source>
</evidence>
<name>A0A392QL90_9FABA</name>
<feature type="region of interest" description="Disordered" evidence="1">
    <location>
        <begin position="57"/>
        <end position="88"/>
    </location>
</feature>
<feature type="non-terminal residue" evidence="2">
    <location>
        <position position="156"/>
    </location>
</feature>
<dbReference type="EMBL" id="LXQA010142938">
    <property type="protein sequence ID" value="MCI24687.1"/>
    <property type="molecule type" value="Genomic_DNA"/>
</dbReference>
<feature type="compositionally biased region" description="Basic residues" evidence="1">
    <location>
        <begin position="61"/>
        <end position="70"/>
    </location>
</feature>
<accession>A0A392QL90</accession>
<feature type="region of interest" description="Disordered" evidence="1">
    <location>
        <begin position="135"/>
        <end position="156"/>
    </location>
</feature>
<comment type="caution">
    <text evidence="2">The sequence shown here is derived from an EMBL/GenBank/DDBJ whole genome shotgun (WGS) entry which is preliminary data.</text>
</comment>
<proteinExistence type="predicted"/>
<evidence type="ECO:0000256" key="1">
    <source>
        <dbReference type="SAM" id="MobiDB-lite"/>
    </source>
</evidence>
<organism evidence="2 3">
    <name type="scientific">Trifolium medium</name>
    <dbReference type="NCBI Taxonomy" id="97028"/>
    <lineage>
        <taxon>Eukaryota</taxon>
        <taxon>Viridiplantae</taxon>
        <taxon>Streptophyta</taxon>
        <taxon>Embryophyta</taxon>
        <taxon>Tracheophyta</taxon>
        <taxon>Spermatophyta</taxon>
        <taxon>Magnoliopsida</taxon>
        <taxon>eudicotyledons</taxon>
        <taxon>Gunneridae</taxon>
        <taxon>Pentapetalae</taxon>
        <taxon>rosids</taxon>
        <taxon>fabids</taxon>
        <taxon>Fabales</taxon>
        <taxon>Fabaceae</taxon>
        <taxon>Papilionoideae</taxon>
        <taxon>50 kb inversion clade</taxon>
        <taxon>NPAAA clade</taxon>
        <taxon>Hologalegina</taxon>
        <taxon>IRL clade</taxon>
        <taxon>Trifolieae</taxon>
        <taxon>Trifolium</taxon>
    </lineage>
</organism>
<reference evidence="2 3" key="1">
    <citation type="journal article" date="2018" name="Front. Plant Sci.">
        <title>Red Clover (Trifolium pratense) and Zigzag Clover (T. medium) - A Picture of Genomic Similarities and Differences.</title>
        <authorList>
            <person name="Dluhosova J."/>
            <person name="Istvanek J."/>
            <person name="Nedelnik J."/>
            <person name="Repkova J."/>
        </authorList>
    </citation>
    <scope>NUCLEOTIDE SEQUENCE [LARGE SCALE GENOMIC DNA]</scope>
    <source>
        <strain evidence="3">cv. 10/8</strain>
        <tissue evidence="2">Leaf</tissue>
    </source>
</reference>
<dbReference type="AlphaFoldDB" id="A0A392QL90"/>
<feature type="compositionally biased region" description="Basic and acidic residues" evidence="1">
    <location>
        <begin position="145"/>
        <end position="156"/>
    </location>
</feature>